<feature type="compositionally biased region" description="Gly residues" evidence="1">
    <location>
        <begin position="450"/>
        <end position="465"/>
    </location>
</feature>
<dbReference type="eggNOG" id="KOG4704">
    <property type="taxonomic scope" value="Eukaryota"/>
</dbReference>
<dbReference type="PANTHER" id="PTHR28153">
    <property type="entry name" value="PROTEIN, PUTATIVE-RELATED"/>
    <property type="match status" value="1"/>
</dbReference>
<dbReference type="InterPro" id="IPR018626">
    <property type="entry name" value="LCHN/Anr2"/>
</dbReference>
<feature type="compositionally biased region" description="Basic and acidic residues" evidence="1">
    <location>
        <begin position="344"/>
        <end position="353"/>
    </location>
</feature>
<accession>M7TRG2</accession>
<sequence length="626" mass="66592">MAATRRGQPELHVRLPSGSQVATASDLPPISALFLIEFDVKAGYTISWKEHKSDVEIEGVVEYKSLPSGLHTVSDDLIYFVHEGHAGLSAFVNAPVDDSETRNARMLAVGVLVPLSYGRLGRAWKHAENLKGLASQSALNAKETSLLSEYWEKHRARDNETSQPDRPLPKPTTETPIKHIVYNISILSNIPLSTFQILSPNSPSPHRLRPLFTVGVHDIPFLITGAKFSSVPDDSGAGWIACTTDSILATKDTLCDMLITMPPAHADQAQERVWPTVESPRDTPIKATQRDLRRYRSLRAGLARLQRHQPRRPATTTTTTSTETAPPPSSRASTTTTTTSGKGKKTEGSRTDADNNTADVDTELTEDDERALVEPLTWAALAYSGFMWWASAGEQARSDEAEEAAHDASLLAGLSSASPATPYSASTPTMNMNMSMSASVDLGTSVGSLARGGGGNGGGEGGIEGQDGDDDEDEARVELATIAYFHRLTTLILTTLADVVAEGGGDSGSDSDPDNGPSPGYDDDEEGDEGGEDQALLSRVSEEADDDDEVVNARRRGGGRGGGGGGSSSRSSRRSIGIGSQAMAEMGLDVWSASDAAFVVAAVEQYFGRRAHVEGKGVEVCGVRVC</sequence>
<feature type="region of interest" description="Disordered" evidence="1">
    <location>
        <begin position="268"/>
        <end position="359"/>
    </location>
</feature>
<feature type="region of interest" description="Disordered" evidence="1">
    <location>
        <begin position="445"/>
        <end position="472"/>
    </location>
</feature>
<proteinExistence type="predicted"/>
<feature type="compositionally biased region" description="Low complexity" evidence="1">
    <location>
        <begin position="508"/>
        <end position="520"/>
    </location>
</feature>
<dbReference type="OMA" id="GYTIVWK"/>
<protein>
    <submittedName>
        <fullName evidence="3">Putative duf2347 superfamily protein</fullName>
    </submittedName>
</protein>
<dbReference type="Pfam" id="PF09804">
    <property type="entry name" value="DENND11"/>
    <property type="match status" value="2"/>
</dbReference>
<feature type="domain" description="DUF4484" evidence="2">
    <location>
        <begin position="373"/>
        <end position="626"/>
    </location>
</feature>
<dbReference type="KEGG" id="ela:UCREL1_3724"/>
<evidence type="ECO:0000313" key="4">
    <source>
        <dbReference type="Proteomes" id="UP000012174"/>
    </source>
</evidence>
<feature type="region of interest" description="Disordered" evidence="1">
    <location>
        <begin position="154"/>
        <end position="174"/>
    </location>
</feature>
<dbReference type="EMBL" id="KB706113">
    <property type="protein sequence ID" value="EMR69255.1"/>
    <property type="molecule type" value="Genomic_DNA"/>
</dbReference>
<feature type="compositionally biased region" description="Low complexity" evidence="1">
    <location>
        <begin position="312"/>
        <end position="341"/>
    </location>
</feature>
<evidence type="ECO:0000259" key="2">
    <source>
        <dbReference type="Pfam" id="PF14831"/>
    </source>
</evidence>
<feature type="compositionally biased region" description="Basic and acidic residues" evidence="1">
    <location>
        <begin position="279"/>
        <end position="294"/>
    </location>
</feature>
<gene>
    <name evidence="3" type="ORF">UCREL1_3724</name>
</gene>
<organism evidence="3 4">
    <name type="scientific">Eutypa lata (strain UCR-EL1)</name>
    <name type="common">Grapevine dieback disease fungus</name>
    <name type="synonym">Eutypa armeniacae</name>
    <dbReference type="NCBI Taxonomy" id="1287681"/>
    <lineage>
        <taxon>Eukaryota</taxon>
        <taxon>Fungi</taxon>
        <taxon>Dikarya</taxon>
        <taxon>Ascomycota</taxon>
        <taxon>Pezizomycotina</taxon>
        <taxon>Sordariomycetes</taxon>
        <taxon>Xylariomycetidae</taxon>
        <taxon>Xylariales</taxon>
        <taxon>Diatrypaceae</taxon>
        <taxon>Eutypa</taxon>
    </lineage>
</organism>
<dbReference type="GO" id="GO:0005811">
    <property type="term" value="C:lipid droplet"/>
    <property type="evidence" value="ECO:0007669"/>
    <property type="project" value="TreeGrafter"/>
</dbReference>
<feature type="region of interest" description="Disordered" evidence="1">
    <location>
        <begin position="503"/>
        <end position="576"/>
    </location>
</feature>
<dbReference type="Pfam" id="PF14831">
    <property type="entry name" value="DUF4484"/>
    <property type="match status" value="1"/>
</dbReference>
<dbReference type="OrthoDB" id="2152680at2759"/>
<dbReference type="STRING" id="1287681.M7TRG2"/>
<evidence type="ECO:0000256" key="1">
    <source>
        <dbReference type="SAM" id="MobiDB-lite"/>
    </source>
</evidence>
<name>M7TRG2_EUTLA</name>
<dbReference type="InterPro" id="IPR053056">
    <property type="entry name" value="Lipid_Metab_Assoc_Protein"/>
</dbReference>
<dbReference type="HOGENOM" id="CLU_019791_0_0_1"/>
<reference evidence="4" key="1">
    <citation type="journal article" date="2013" name="Genome Announc.">
        <title>Draft genome sequence of the grapevine dieback fungus Eutypa lata UCR-EL1.</title>
        <authorList>
            <person name="Blanco-Ulate B."/>
            <person name="Rolshausen P.E."/>
            <person name="Cantu D."/>
        </authorList>
    </citation>
    <scope>NUCLEOTIDE SEQUENCE [LARGE SCALE GENOMIC DNA]</scope>
    <source>
        <strain evidence="4">UCR-EL1</strain>
    </source>
</reference>
<dbReference type="PANTHER" id="PTHR28153:SF1">
    <property type="entry name" value="DUF4484 DOMAIN-CONTAINING PROTEIN"/>
    <property type="match status" value="1"/>
</dbReference>
<dbReference type="Proteomes" id="UP000012174">
    <property type="component" value="Unassembled WGS sequence"/>
</dbReference>
<evidence type="ECO:0000313" key="3">
    <source>
        <dbReference type="EMBL" id="EMR69255.1"/>
    </source>
</evidence>
<dbReference type="AlphaFoldDB" id="M7TRG2"/>
<keyword evidence="4" id="KW-1185">Reference proteome</keyword>
<feature type="compositionally biased region" description="Acidic residues" evidence="1">
    <location>
        <begin position="521"/>
        <end position="532"/>
    </location>
</feature>
<dbReference type="InterPro" id="IPR028115">
    <property type="entry name" value="DUF4484"/>
</dbReference>